<evidence type="ECO:0000313" key="3">
    <source>
        <dbReference type="EMBL" id="KAL2796120.1"/>
    </source>
</evidence>
<dbReference type="PANTHER" id="PTHR38790">
    <property type="entry name" value="2EXR DOMAIN-CONTAINING PROTEIN-RELATED"/>
    <property type="match status" value="1"/>
</dbReference>
<dbReference type="PANTHER" id="PTHR38790:SF4">
    <property type="entry name" value="2EXR DOMAIN-CONTAINING PROTEIN"/>
    <property type="match status" value="1"/>
</dbReference>
<feature type="region of interest" description="Disordered" evidence="1">
    <location>
        <begin position="156"/>
        <end position="195"/>
    </location>
</feature>
<feature type="compositionally biased region" description="Basic residues" evidence="1">
    <location>
        <begin position="186"/>
        <end position="195"/>
    </location>
</feature>
<dbReference type="Pfam" id="PF24864">
    <property type="entry name" value="DUF7730"/>
    <property type="match status" value="1"/>
</dbReference>
<gene>
    <name evidence="3" type="ORF">BJX66DRAFT_300530</name>
</gene>
<dbReference type="EMBL" id="JBFTWV010000029">
    <property type="protein sequence ID" value="KAL2796120.1"/>
    <property type="molecule type" value="Genomic_DNA"/>
</dbReference>
<evidence type="ECO:0000313" key="4">
    <source>
        <dbReference type="Proteomes" id="UP001610563"/>
    </source>
</evidence>
<feature type="region of interest" description="Disordered" evidence="1">
    <location>
        <begin position="1"/>
        <end position="21"/>
    </location>
</feature>
<organism evidence="3 4">
    <name type="scientific">Aspergillus keveii</name>
    <dbReference type="NCBI Taxonomy" id="714993"/>
    <lineage>
        <taxon>Eukaryota</taxon>
        <taxon>Fungi</taxon>
        <taxon>Dikarya</taxon>
        <taxon>Ascomycota</taxon>
        <taxon>Pezizomycotina</taxon>
        <taxon>Eurotiomycetes</taxon>
        <taxon>Eurotiomycetidae</taxon>
        <taxon>Eurotiales</taxon>
        <taxon>Aspergillaceae</taxon>
        <taxon>Aspergillus</taxon>
        <taxon>Aspergillus subgen. Nidulantes</taxon>
    </lineage>
</organism>
<feature type="domain" description="DUF7730" evidence="2">
    <location>
        <begin position="30"/>
        <end position="151"/>
    </location>
</feature>
<comment type="caution">
    <text evidence="3">The sequence shown here is derived from an EMBL/GenBank/DDBJ whole genome shotgun (WGS) entry which is preliminary data.</text>
</comment>
<evidence type="ECO:0000259" key="2">
    <source>
        <dbReference type="Pfam" id="PF24864"/>
    </source>
</evidence>
<evidence type="ECO:0000256" key="1">
    <source>
        <dbReference type="SAM" id="MobiDB-lite"/>
    </source>
</evidence>
<protein>
    <recommendedName>
        <fullName evidence="2">DUF7730 domain-containing protein</fullName>
    </recommendedName>
</protein>
<dbReference type="Proteomes" id="UP001610563">
    <property type="component" value="Unassembled WGS sequence"/>
</dbReference>
<dbReference type="InterPro" id="IPR056632">
    <property type="entry name" value="DUF7730"/>
</dbReference>
<sequence length="195" mass="21842">MAGNRNPDLSSDDRDSANASESSVNSTDIRCRLLELPVKIRLIIYGFVFGDRTLHIGWEKGAKDPSRNAWGWTYSVCSADSLKTIRQESGWRRAMPAGHFNSKSHSKASDIMWSRDLGLVAEKGMDLSLLRVNKQVYREAADVLFSSNPFVHDTARGKKRSRADFEKDNMSIAEGDRDCQSEPPAKKRAKKSCTT</sequence>
<proteinExistence type="predicted"/>
<accession>A0ABR4GAR9</accession>
<feature type="compositionally biased region" description="Basic and acidic residues" evidence="1">
    <location>
        <begin position="162"/>
        <end position="180"/>
    </location>
</feature>
<name>A0ABR4GAR9_9EURO</name>
<reference evidence="3 4" key="1">
    <citation type="submission" date="2024-07" db="EMBL/GenBank/DDBJ databases">
        <title>Section-level genome sequencing and comparative genomics of Aspergillus sections Usti and Cavernicolus.</title>
        <authorList>
            <consortium name="Lawrence Berkeley National Laboratory"/>
            <person name="Nybo J.L."/>
            <person name="Vesth T.C."/>
            <person name="Theobald S."/>
            <person name="Frisvad J.C."/>
            <person name="Larsen T.O."/>
            <person name="Kjaerboelling I."/>
            <person name="Rothschild-Mancinelli K."/>
            <person name="Lyhne E.K."/>
            <person name="Kogle M.E."/>
            <person name="Barry K."/>
            <person name="Clum A."/>
            <person name="Na H."/>
            <person name="Ledsgaard L."/>
            <person name="Lin J."/>
            <person name="Lipzen A."/>
            <person name="Kuo A."/>
            <person name="Riley R."/>
            <person name="Mondo S."/>
            <person name="Labutti K."/>
            <person name="Haridas S."/>
            <person name="Pangalinan J."/>
            <person name="Salamov A.A."/>
            <person name="Simmons B.A."/>
            <person name="Magnuson J.K."/>
            <person name="Chen J."/>
            <person name="Drula E."/>
            <person name="Henrissat B."/>
            <person name="Wiebenga A."/>
            <person name="Lubbers R.J."/>
            <person name="Gomes A.C."/>
            <person name="Makela M.R."/>
            <person name="Stajich J."/>
            <person name="Grigoriev I.V."/>
            <person name="Mortensen U.H."/>
            <person name="De Vries R.P."/>
            <person name="Baker S.E."/>
            <person name="Andersen M.R."/>
        </authorList>
    </citation>
    <scope>NUCLEOTIDE SEQUENCE [LARGE SCALE GENOMIC DNA]</scope>
    <source>
        <strain evidence="3 4">CBS 209.92</strain>
    </source>
</reference>
<keyword evidence="4" id="KW-1185">Reference proteome</keyword>